<accession>Q0J6Z1</accession>
<organism evidence="1 2">
    <name type="scientific">Oryza sativa subsp. japonica</name>
    <name type="common">Rice</name>
    <dbReference type="NCBI Taxonomy" id="39947"/>
    <lineage>
        <taxon>Eukaryota</taxon>
        <taxon>Viridiplantae</taxon>
        <taxon>Streptophyta</taxon>
        <taxon>Embryophyta</taxon>
        <taxon>Tracheophyta</taxon>
        <taxon>Spermatophyta</taxon>
        <taxon>Magnoliopsida</taxon>
        <taxon>Liliopsida</taxon>
        <taxon>Poales</taxon>
        <taxon>Poaceae</taxon>
        <taxon>BOP clade</taxon>
        <taxon>Oryzoideae</taxon>
        <taxon>Oryzeae</taxon>
        <taxon>Oryzinae</taxon>
        <taxon>Oryza</taxon>
        <taxon>Oryza sativa</taxon>
    </lineage>
</organism>
<evidence type="ECO:0000313" key="2">
    <source>
        <dbReference type="Proteomes" id="UP000000763"/>
    </source>
</evidence>
<protein>
    <submittedName>
        <fullName evidence="1">Os08g0247000 protein</fullName>
    </submittedName>
</protein>
<sequence length="204" mass="21690">MKQAQLHRCNTPVQGCYSHPMPINVIRYLKTKSNIRQQAAATVSSSSNPSSSSRMVLVAAAASKNQTAAATASRRSQQPQQQAIKSETIEGAAAGTHREEAKRKGNTDFVMDDDGCGLPLWPWWRCKDGGGNRNNGGGGQTAGAICERDAGSTYRDSCSEHVVILQLAYTDVAVLALVSMFLASCISAQCGKTLDCKRGNGALI</sequence>
<reference evidence="2" key="2">
    <citation type="journal article" date="2008" name="Nucleic Acids Res.">
        <title>The rice annotation project database (RAP-DB): 2008 update.</title>
        <authorList>
            <consortium name="The rice annotation project (RAP)"/>
        </authorList>
    </citation>
    <scope>GENOME REANNOTATION</scope>
    <source>
        <strain evidence="2">cv. Nipponbare</strain>
    </source>
</reference>
<dbReference type="EMBL" id="AP008214">
    <property type="protein sequence ID" value="BAF23274.2"/>
    <property type="molecule type" value="Genomic_DNA"/>
</dbReference>
<dbReference type="AlphaFoldDB" id="Q0J6Z1"/>
<gene>
    <name evidence="1" type="ordered locus">Os08g0247000</name>
</gene>
<proteinExistence type="predicted"/>
<name>Q0J6Z1_ORYSJ</name>
<reference evidence="1 2" key="1">
    <citation type="journal article" date="2005" name="Nature">
        <title>The map-based sequence of the rice genome.</title>
        <authorList>
            <consortium name="International rice genome sequencing project (IRGSP)"/>
            <person name="Matsumoto T."/>
            <person name="Wu J."/>
            <person name="Kanamori H."/>
            <person name="Katayose Y."/>
            <person name="Fujisawa M."/>
            <person name="Namiki N."/>
            <person name="Mizuno H."/>
            <person name="Yamamoto K."/>
            <person name="Antonio B.A."/>
            <person name="Baba T."/>
            <person name="Sakata K."/>
            <person name="Nagamura Y."/>
            <person name="Aoki H."/>
            <person name="Arikawa K."/>
            <person name="Arita K."/>
            <person name="Bito T."/>
            <person name="Chiden Y."/>
            <person name="Fujitsuka N."/>
            <person name="Fukunaka R."/>
            <person name="Hamada M."/>
            <person name="Harada C."/>
            <person name="Hayashi A."/>
            <person name="Hijishita S."/>
            <person name="Honda M."/>
            <person name="Hosokawa S."/>
            <person name="Ichikawa Y."/>
            <person name="Idonuma A."/>
            <person name="Iijima M."/>
            <person name="Ikeda M."/>
            <person name="Ikeno M."/>
            <person name="Ito K."/>
            <person name="Ito S."/>
            <person name="Ito T."/>
            <person name="Ito Y."/>
            <person name="Ito Y."/>
            <person name="Iwabuchi A."/>
            <person name="Kamiya K."/>
            <person name="Karasawa W."/>
            <person name="Kurita K."/>
            <person name="Katagiri S."/>
            <person name="Kikuta A."/>
            <person name="Kobayashi H."/>
            <person name="Kobayashi N."/>
            <person name="Machita K."/>
            <person name="Maehara T."/>
            <person name="Masukawa M."/>
            <person name="Mizubayashi T."/>
            <person name="Mukai Y."/>
            <person name="Nagasaki H."/>
            <person name="Nagata Y."/>
            <person name="Naito S."/>
            <person name="Nakashima M."/>
            <person name="Nakama Y."/>
            <person name="Nakamichi Y."/>
            <person name="Nakamura M."/>
            <person name="Meguro A."/>
            <person name="Negishi M."/>
            <person name="Ohta I."/>
            <person name="Ohta T."/>
            <person name="Okamoto M."/>
            <person name="Ono N."/>
            <person name="Saji S."/>
            <person name="Sakaguchi M."/>
            <person name="Sakai K."/>
            <person name="Shibata M."/>
            <person name="Shimokawa T."/>
            <person name="Song J."/>
            <person name="Takazaki Y."/>
            <person name="Terasawa K."/>
            <person name="Tsugane M."/>
            <person name="Tsuji K."/>
            <person name="Ueda S."/>
            <person name="Waki K."/>
            <person name="Yamagata H."/>
            <person name="Yamamoto M."/>
            <person name="Yamamoto S."/>
            <person name="Yamane H."/>
            <person name="Yoshiki S."/>
            <person name="Yoshihara R."/>
            <person name="Yukawa K."/>
            <person name="Zhong H."/>
            <person name="Yano M."/>
            <person name="Yuan Q."/>
            <person name="Ouyang S."/>
            <person name="Liu J."/>
            <person name="Jones K.M."/>
            <person name="Gansberger K."/>
            <person name="Moffat K."/>
            <person name="Hill J."/>
            <person name="Bera J."/>
            <person name="Fadrosh D."/>
            <person name="Jin S."/>
            <person name="Johri S."/>
            <person name="Kim M."/>
            <person name="Overton L."/>
            <person name="Reardon M."/>
            <person name="Tsitrin T."/>
            <person name="Vuong H."/>
            <person name="Weaver B."/>
            <person name="Ciecko A."/>
            <person name="Tallon L."/>
            <person name="Jackson J."/>
            <person name="Pai G."/>
            <person name="Aken S.V."/>
            <person name="Utterback T."/>
            <person name="Reidmuller S."/>
            <person name="Feldblyum T."/>
            <person name="Hsiao J."/>
            <person name="Zismann V."/>
            <person name="Iobst S."/>
            <person name="de Vazeille A.R."/>
            <person name="Buell C.R."/>
            <person name="Ying K."/>
            <person name="Li Y."/>
            <person name="Lu T."/>
            <person name="Huang Y."/>
            <person name="Zhao Q."/>
            <person name="Feng Q."/>
            <person name="Zhang L."/>
            <person name="Zhu J."/>
            <person name="Weng Q."/>
            <person name="Mu J."/>
            <person name="Lu Y."/>
            <person name="Fan D."/>
            <person name="Liu Y."/>
            <person name="Guan J."/>
            <person name="Zhang Y."/>
            <person name="Yu S."/>
            <person name="Liu X."/>
            <person name="Zhang Y."/>
            <person name="Hong G."/>
            <person name="Han B."/>
            <person name="Choisne N."/>
            <person name="Demange N."/>
            <person name="Orjeda G."/>
            <person name="Samain S."/>
            <person name="Cattolico L."/>
            <person name="Pelletier E."/>
            <person name="Couloux A."/>
            <person name="Segurens B."/>
            <person name="Wincker P."/>
            <person name="D'Hont A."/>
            <person name="Scarpelli C."/>
            <person name="Weissenbach J."/>
            <person name="Salanoubat M."/>
            <person name="Quetier F."/>
            <person name="Yu Y."/>
            <person name="Kim H.R."/>
            <person name="Rambo T."/>
            <person name="Currie J."/>
            <person name="Collura K."/>
            <person name="Luo M."/>
            <person name="Yang T."/>
            <person name="Ammiraju J.S.S."/>
            <person name="Engler F."/>
            <person name="Soderlund C."/>
            <person name="Wing R.A."/>
            <person name="Palmer L.E."/>
            <person name="de la Bastide M."/>
            <person name="Spiegel L."/>
            <person name="Nascimento L."/>
            <person name="Zutavern T."/>
            <person name="O'Shaughnessy A."/>
            <person name="Dike S."/>
            <person name="Dedhia N."/>
            <person name="Preston R."/>
            <person name="Balija V."/>
            <person name="McCombie W.R."/>
            <person name="Chow T."/>
            <person name="Chen H."/>
            <person name="Chung M."/>
            <person name="Chen C."/>
            <person name="Shaw J."/>
            <person name="Wu H."/>
            <person name="Hsiao K."/>
            <person name="Chao Y."/>
            <person name="Chu M."/>
            <person name="Cheng C."/>
            <person name="Hour A."/>
            <person name="Lee P."/>
            <person name="Lin S."/>
            <person name="Lin Y."/>
            <person name="Liou J."/>
            <person name="Liu S."/>
            <person name="Hsing Y."/>
            <person name="Raghuvanshi S."/>
            <person name="Mohanty A."/>
            <person name="Bharti A.K."/>
            <person name="Gaur A."/>
            <person name="Gupta V."/>
            <person name="Kumar D."/>
            <person name="Ravi V."/>
            <person name="Vij S."/>
            <person name="Kapur A."/>
            <person name="Khurana P."/>
            <person name="Khurana P."/>
            <person name="Khurana J.P."/>
            <person name="Tyagi A.K."/>
            <person name="Gaikwad K."/>
            <person name="Singh A."/>
            <person name="Dalal V."/>
            <person name="Srivastava S."/>
            <person name="Dixit A."/>
            <person name="Pal A.K."/>
            <person name="Ghazi I.A."/>
            <person name="Yadav M."/>
            <person name="Pandit A."/>
            <person name="Bhargava A."/>
            <person name="Sureshbabu K."/>
            <person name="Batra K."/>
            <person name="Sharma T.R."/>
            <person name="Mohapatra T."/>
            <person name="Singh N.K."/>
            <person name="Messing J."/>
            <person name="Nelson A.B."/>
            <person name="Fuks G."/>
            <person name="Kavchok S."/>
            <person name="Keizer G."/>
            <person name="Linton E."/>
            <person name="Llaca V."/>
            <person name="Song R."/>
            <person name="Tanyolac B."/>
            <person name="Young S."/>
            <person name="Ho-Il K."/>
            <person name="Hahn J.H."/>
            <person name="Sangsakoo G."/>
            <person name="Vanavichit A."/>
            <person name="de Mattos Luiz.A.T."/>
            <person name="Zimmer P.D."/>
            <person name="Malone G."/>
            <person name="Dellagostin O."/>
            <person name="de Oliveira A.C."/>
            <person name="Bevan M."/>
            <person name="Bancroft I."/>
            <person name="Minx P."/>
            <person name="Cordum H."/>
            <person name="Wilson R."/>
            <person name="Cheng Z."/>
            <person name="Jin W."/>
            <person name="Jiang J."/>
            <person name="Leong S.A."/>
            <person name="Iwama H."/>
            <person name="Gojobori T."/>
            <person name="Itoh T."/>
            <person name="Niimura Y."/>
            <person name="Fujii Y."/>
            <person name="Habara T."/>
            <person name="Sakai H."/>
            <person name="Sato Y."/>
            <person name="Wilson G."/>
            <person name="Kumar K."/>
            <person name="McCouch S."/>
            <person name="Juretic N."/>
            <person name="Hoen D."/>
            <person name="Wright S."/>
            <person name="Bruskiewich R."/>
            <person name="Bureau T."/>
            <person name="Miyao A."/>
            <person name="Hirochika H."/>
            <person name="Nishikawa T."/>
            <person name="Kadowaki K."/>
            <person name="Sugiura M."/>
            <person name="Burr B."/>
            <person name="Sasaki T."/>
        </authorList>
    </citation>
    <scope>NUCLEOTIDE SEQUENCE [LARGE SCALE GENOMIC DNA]</scope>
    <source>
        <strain evidence="2">cv. Nipponbare</strain>
    </source>
</reference>
<dbReference type="Proteomes" id="UP000000763">
    <property type="component" value="Chromosome 8"/>
</dbReference>
<dbReference type="KEGG" id="dosa:Os08g0247000"/>
<evidence type="ECO:0000313" key="1">
    <source>
        <dbReference type="EMBL" id="BAF23274.2"/>
    </source>
</evidence>